<reference evidence="3 4" key="1">
    <citation type="submission" date="2021-12" db="EMBL/GenBank/DDBJ databases">
        <title>Genome sequence of Kibdelosporangium philippinense ATCC 49844.</title>
        <authorList>
            <person name="Fedorov E.A."/>
            <person name="Omeragic M."/>
            <person name="Shalygina K.F."/>
            <person name="Maclea K.S."/>
        </authorList>
    </citation>
    <scope>NUCLEOTIDE SEQUENCE [LARGE SCALE GENOMIC DNA]</scope>
    <source>
        <strain evidence="3 4">ATCC 49844</strain>
    </source>
</reference>
<dbReference type="Proteomes" id="UP001521150">
    <property type="component" value="Unassembled WGS sequence"/>
</dbReference>
<comment type="caution">
    <text evidence="3">The sequence shown here is derived from an EMBL/GenBank/DDBJ whole genome shotgun (WGS) entry which is preliminary data.</text>
</comment>
<dbReference type="Pfam" id="PF00941">
    <property type="entry name" value="FAD_binding_5"/>
    <property type="match status" value="1"/>
</dbReference>
<dbReference type="InterPro" id="IPR036318">
    <property type="entry name" value="FAD-bd_PCMH-like_sf"/>
</dbReference>
<dbReference type="Gene3D" id="3.30.390.50">
    <property type="entry name" value="CO dehydrogenase flavoprotein, C-terminal domain"/>
    <property type="match status" value="1"/>
</dbReference>
<sequence length="330" mass="36053">MKPFRYEQPADVTSAITMMRDEPHAAYLAGGTNLVDLMKVEVATPDVLIDIRTLTSKQIEDLPDGGLRIGAAVSNSEIAADRRVRRNYSMLSQAILAGASYQLRNWATAGGNLLQRTRCSYFQDVEMPCNKREPGTGCSALQGHHRDLAIIGHSPSCVATFPSDMAVPLAALNAVVRVQGLDGERMIPLTDFHRLPEDTPDRDNVLERGELITAIDLPAFSAPSAYRKVRDRASYAFALVSVAASLEIADGVIKDVRIALGGMAHKPWRAWEAERMLRSLAPTVDHFQVAAEAELAQAQPLRDNGFKVPLARNVIVRMLSDLANITEVGQ</sequence>
<dbReference type="InterPro" id="IPR051312">
    <property type="entry name" value="Diverse_Substr_Oxidored"/>
</dbReference>
<dbReference type="InterPro" id="IPR002346">
    <property type="entry name" value="Mopterin_DH_FAD-bd"/>
</dbReference>
<protein>
    <submittedName>
        <fullName evidence="3">Xanthine dehydrogenase family protein subunit M</fullName>
    </submittedName>
</protein>
<gene>
    <name evidence="3" type="ORF">LWC34_50650</name>
</gene>
<dbReference type="Pfam" id="PF03450">
    <property type="entry name" value="CO_deh_flav_C"/>
    <property type="match status" value="1"/>
</dbReference>
<evidence type="ECO:0000256" key="1">
    <source>
        <dbReference type="ARBA" id="ARBA00023002"/>
    </source>
</evidence>
<dbReference type="PANTHER" id="PTHR42659:SF1">
    <property type="entry name" value="OXIDOREDUCTASE"/>
    <property type="match status" value="1"/>
</dbReference>
<dbReference type="SUPFAM" id="SSF56176">
    <property type="entry name" value="FAD-binding/transporter-associated domain-like"/>
    <property type="match status" value="1"/>
</dbReference>
<keyword evidence="1" id="KW-0560">Oxidoreductase</keyword>
<dbReference type="InterPro" id="IPR016167">
    <property type="entry name" value="FAD-bd_PCMH_sub1"/>
</dbReference>
<evidence type="ECO:0000259" key="2">
    <source>
        <dbReference type="PROSITE" id="PS51387"/>
    </source>
</evidence>
<keyword evidence="4" id="KW-1185">Reference proteome</keyword>
<evidence type="ECO:0000313" key="4">
    <source>
        <dbReference type="Proteomes" id="UP001521150"/>
    </source>
</evidence>
<dbReference type="PROSITE" id="PS51387">
    <property type="entry name" value="FAD_PCMH"/>
    <property type="match status" value="1"/>
</dbReference>
<dbReference type="RefSeq" id="WP_233733319.1">
    <property type="nucleotide sequence ID" value="NZ_JAJVCN010000004.1"/>
</dbReference>
<dbReference type="InterPro" id="IPR016169">
    <property type="entry name" value="FAD-bd_PCMH_sub2"/>
</dbReference>
<proteinExistence type="predicted"/>
<dbReference type="Gene3D" id="3.30.465.10">
    <property type="match status" value="2"/>
</dbReference>
<name>A0ABS8ZX63_9PSEU</name>
<accession>A0ABS8ZX63</accession>
<dbReference type="PANTHER" id="PTHR42659">
    <property type="entry name" value="XANTHINE DEHYDROGENASE SUBUNIT C-RELATED"/>
    <property type="match status" value="1"/>
</dbReference>
<feature type="domain" description="FAD-binding PCMH-type" evidence="2">
    <location>
        <begin position="1"/>
        <end position="222"/>
    </location>
</feature>
<organism evidence="3 4">
    <name type="scientific">Kibdelosporangium philippinense</name>
    <dbReference type="NCBI Taxonomy" id="211113"/>
    <lineage>
        <taxon>Bacteria</taxon>
        <taxon>Bacillati</taxon>
        <taxon>Actinomycetota</taxon>
        <taxon>Actinomycetes</taxon>
        <taxon>Pseudonocardiales</taxon>
        <taxon>Pseudonocardiaceae</taxon>
        <taxon>Kibdelosporangium</taxon>
    </lineage>
</organism>
<dbReference type="InterPro" id="IPR005107">
    <property type="entry name" value="CO_DH_flav_C"/>
</dbReference>
<dbReference type="SUPFAM" id="SSF55447">
    <property type="entry name" value="CO dehydrogenase flavoprotein C-terminal domain-like"/>
    <property type="match status" value="1"/>
</dbReference>
<dbReference type="InterPro" id="IPR036683">
    <property type="entry name" value="CO_DH_flav_C_dom_sf"/>
</dbReference>
<dbReference type="InterPro" id="IPR016166">
    <property type="entry name" value="FAD-bd_PCMH"/>
</dbReference>
<dbReference type="EMBL" id="JAJVCN010000004">
    <property type="protein sequence ID" value="MCE7011013.1"/>
    <property type="molecule type" value="Genomic_DNA"/>
</dbReference>
<dbReference type="Gene3D" id="3.30.43.10">
    <property type="entry name" value="Uridine Diphospho-n-acetylenolpyruvylglucosamine Reductase, domain 2"/>
    <property type="match status" value="1"/>
</dbReference>
<evidence type="ECO:0000313" key="3">
    <source>
        <dbReference type="EMBL" id="MCE7011013.1"/>
    </source>
</evidence>
<dbReference type="SMART" id="SM01092">
    <property type="entry name" value="CO_deh_flav_C"/>
    <property type="match status" value="1"/>
</dbReference>